<dbReference type="EMBL" id="BAAAFG010000001">
    <property type="protein sequence ID" value="GAA0870984.1"/>
    <property type="molecule type" value="Genomic_DNA"/>
</dbReference>
<comment type="caution">
    <text evidence="2">The sequence shown here is derived from an EMBL/GenBank/DDBJ whole genome shotgun (WGS) entry which is preliminary data.</text>
</comment>
<reference evidence="3" key="1">
    <citation type="journal article" date="2019" name="Int. J. Syst. Evol. Microbiol.">
        <title>The Global Catalogue of Microorganisms (GCM) 10K type strain sequencing project: providing services to taxonomists for standard genome sequencing and annotation.</title>
        <authorList>
            <consortium name="The Broad Institute Genomics Platform"/>
            <consortium name="The Broad Institute Genome Sequencing Center for Infectious Disease"/>
            <person name="Wu L."/>
            <person name="Ma J."/>
        </authorList>
    </citation>
    <scope>NUCLEOTIDE SEQUENCE [LARGE SCALE GENOMIC DNA]</scope>
    <source>
        <strain evidence="3">JCM 16082</strain>
    </source>
</reference>
<dbReference type="GO" id="GO:0004519">
    <property type="term" value="F:endonuclease activity"/>
    <property type="evidence" value="ECO:0007669"/>
    <property type="project" value="UniProtKB-KW"/>
</dbReference>
<evidence type="ECO:0000259" key="1">
    <source>
        <dbReference type="Pfam" id="PF03372"/>
    </source>
</evidence>
<dbReference type="SUPFAM" id="SSF56219">
    <property type="entry name" value="DNase I-like"/>
    <property type="match status" value="1"/>
</dbReference>
<proteinExistence type="predicted"/>
<dbReference type="Gene3D" id="3.60.10.10">
    <property type="entry name" value="Endonuclease/exonuclease/phosphatase"/>
    <property type="match status" value="1"/>
</dbReference>
<keyword evidence="2" id="KW-0255">Endonuclease</keyword>
<sequence length="287" mass="33606">MIYQAWFIFPYTVLSSRKDKLEKVHDGFTLLTANVFQDNNRKEDFLALVHKYNPDVFVTMESDQTWENALTYFNSSYPHQINHALENYYGIHLYSKHELDNHDVYYIVKEGIPSIDTKVNLPSGHKLRLVCLHPEPPSPSEHENSKPRDAELMIKGKELRDTNDTIVVCGDMNDVVWSKTTRLFKKLTNLIDPREGRGFYPTFHAKYWFLRFPLDHLFHSKDCSTHKIKSLPYYGSDHFAMFYQIGINTEMYVDNSKELQEDEKDTVEDFIEAAKEEQPIANITIPS</sequence>
<dbReference type="InterPro" id="IPR036691">
    <property type="entry name" value="Endo/exonu/phosph_ase_sf"/>
</dbReference>
<name>A0ABP3XT14_9FLAO</name>
<protein>
    <submittedName>
        <fullName evidence="2">Endonuclease/exonuclease/phosphatase family protein</fullName>
    </submittedName>
</protein>
<evidence type="ECO:0000313" key="3">
    <source>
        <dbReference type="Proteomes" id="UP001500507"/>
    </source>
</evidence>
<feature type="domain" description="Endonuclease/exonuclease/phosphatase" evidence="1">
    <location>
        <begin position="31"/>
        <end position="238"/>
    </location>
</feature>
<dbReference type="Pfam" id="PF03372">
    <property type="entry name" value="Exo_endo_phos"/>
    <property type="match status" value="1"/>
</dbReference>
<keyword evidence="3" id="KW-1185">Reference proteome</keyword>
<evidence type="ECO:0000313" key="2">
    <source>
        <dbReference type="EMBL" id="GAA0870984.1"/>
    </source>
</evidence>
<accession>A0ABP3XT14</accession>
<keyword evidence="2" id="KW-0378">Hydrolase</keyword>
<gene>
    <name evidence="2" type="ORF">GCM10009117_01290</name>
</gene>
<organism evidence="2 3">
    <name type="scientific">Gangjinia marincola</name>
    <dbReference type="NCBI Taxonomy" id="578463"/>
    <lineage>
        <taxon>Bacteria</taxon>
        <taxon>Pseudomonadati</taxon>
        <taxon>Bacteroidota</taxon>
        <taxon>Flavobacteriia</taxon>
        <taxon>Flavobacteriales</taxon>
        <taxon>Flavobacteriaceae</taxon>
        <taxon>Gangjinia</taxon>
    </lineage>
</organism>
<dbReference type="Proteomes" id="UP001500507">
    <property type="component" value="Unassembled WGS sequence"/>
</dbReference>
<dbReference type="InterPro" id="IPR005135">
    <property type="entry name" value="Endo/exonuclease/phosphatase"/>
</dbReference>
<keyword evidence="2" id="KW-0540">Nuclease</keyword>